<evidence type="ECO:0000313" key="2">
    <source>
        <dbReference type="EMBL" id="ELR64489.1"/>
    </source>
</evidence>
<feature type="transmembrane region" description="Helical" evidence="1">
    <location>
        <begin position="44"/>
        <end position="64"/>
    </location>
</feature>
<dbReference type="Proteomes" id="UP000011134">
    <property type="component" value="Unassembled WGS sequence"/>
</dbReference>
<proteinExistence type="predicted"/>
<gene>
    <name evidence="2" type="ORF">C942_02513</name>
</gene>
<protein>
    <submittedName>
        <fullName evidence="2">Uncharacterized protein</fullName>
    </submittedName>
</protein>
<sequence>MHIHFQHHDNYRFPHFHAHTDEPAKHEEELHKYVHPERIPLKTLFIGMTYGLVGSSVFVVLVAATSQTP</sequence>
<dbReference type="PATRIC" id="fig|1056511.3.peg.3586"/>
<keyword evidence="1" id="KW-0472">Membrane</keyword>
<dbReference type="EMBL" id="AMZO01000026">
    <property type="protein sequence ID" value="ELR64489.1"/>
    <property type="molecule type" value="Genomic_DNA"/>
</dbReference>
<dbReference type="AlphaFoldDB" id="L8JAA7"/>
<reference evidence="2 3" key="1">
    <citation type="submission" date="2012-12" db="EMBL/GenBank/DDBJ databases">
        <title>Genome Assembly of Photobacterium sp. AK15.</title>
        <authorList>
            <person name="Khatri I."/>
            <person name="Vaidya B."/>
            <person name="Srinivas T.N.R."/>
            <person name="Subramanian S."/>
            <person name="Pinnaka A."/>
        </authorList>
    </citation>
    <scope>NUCLEOTIDE SEQUENCE [LARGE SCALE GENOMIC DNA]</scope>
    <source>
        <strain evidence="2 3">AK15</strain>
    </source>
</reference>
<evidence type="ECO:0000313" key="3">
    <source>
        <dbReference type="Proteomes" id="UP000011134"/>
    </source>
</evidence>
<keyword evidence="1" id="KW-0812">Transmembrane</keyword>
<keyword evidence="3" id="KW-1185">Reference proteome</keyword>
<name>L8JAA7_9GAMM</name>
<accession>L8JAA7</accession>
<organism evidence="2 3">
    <name type="scientific">Photobacterium marinum</name>
    <dbReference type="NCBI Taxonomy" id="1056511"/>
    <lineage>
        <taxon>Bacteria</taxon>
        <taxon>Pseudomonadati</taxon>
        <taxon>Pseudomonadota</taxon>
        <taxon>Gammaproteobacteria</taxon>
        <taxon>Vibrionales</taxon>
        <taxon>Vibrionaceae</taxon>
        <taxon>Photobacterium</taxon>
    </lineage>
</organism>
<comment type="caution">
    <text evidence="2">The sequence shown here is derived from an EMBL/GenBank/DDBJ whole genome shotgun (WGS) entry which is preliminary data.</text>
</comment>
<keyword evidence="1" id="KW-1133">Transmembrane helix</keyword>
<evidence type="ECO:0000256" key="1">
    <source>
        <dbReference type="SAM" id="Phobius"/>
    </source>
</evidence>